<keyword evidence="1" id="KW-0472">Membrane</keyword>
<accession>A0ABV1RJQ2</accession>
<name>A0ABV1RJQ2_9ALTE</name>
<evidence type="ECO:0000313" key="2">
    <source>
        <dbReference type="EMBL" id="MER2493110.1"/>
    </source>
</evidence>
<comment type="caution">
    <text evidence="2">The sequence shown here is derived from an EMBL/GenBank/DDBJ whole genome shotgun (WGS) entry which is preliminary data.</text>
</comment>
<reference evidence="2 3" key="1">
    <citation type="submission" date="2024-06" db="EMBL/GenBank/DDBJ databases">
        <authorList>
            <person name="Chen R.Y."/>
        </authorList>
    </citation>
    <scope>NUCLEOTIDE SEQUENCE [LARGE SCALE GENOMIC DNA]</scope>
    <source>
        <strain evidence="2 3">D2</strain>
    </source>
</reference>
<gene>
    <name evidence="2" type="ORF">ABS311_14605</name>
</gene>
<organism evidence="2 3">
    <name type="scientific">Catenovulum sediminis</name>
    <dbReference type="NCBI Taxonomy" id="1740262"/>
    <lineage>
        <taxon>Bacteria</taxon>
        <taxon>Pseudomonadati</taxon>
        <taxon>Pseudomonadota</taxon>
        <taxon>Gammaproteobacteria</taxon>
        <taxon>Alteromonadales</taxon>
        <taxon>Alteromonadaceae</taxon>
        <taxon>Catenovulum</taxon>
    </lineage>
</organism>
<keyword evidence="3" id="KW-1185">Reference proteome</keyword>
<dbReference type="Proteomes" id="UP001467690">
    <property type="component" value="Unassembled WGS sequence"/>
</dbReference>
<proteinExistence type="predicted"/>
<keyword evidence="1" id="KW-1133">Transmembrane helix</keyword>
<evidence type="ECO:0000313" key="3">
    <source>
        <dbReference type="Proteomes" id="UP001467690"/>
    </source>
</evidence>
<evidence type="ECO:0000256" key="1">
    <source>
        <dbReference type="SAM" id="Phobius"/>
    </source>
</evidence>
<feature type="transmembrane region" description="Helical" evidence="1">
    <location>
        <begin position="35"/>
        <end position="53"/>
    </location>
</feature>
<dbReference type="RefSeq" id="WP_143869852.1">
    <property type="nucleotide sequence ID" value="NZ_CP041660.1"/>
</dbReference>
<sequence length="108" mass="12245">MKNVNCFLMSDNAVVQEIVMDKDKQTAIRRKKMTVSAWLILICVALLPVVIAWGLSQFNIADSTITIFTIIGVLVAVLGIQLYWARRNNLKDLDKKKDHLKNNQSSNK</sequence>
<keyword evidence="1" id="KW-0812">Transmembrane</keyword>
<feature type="transmembrane region" description="Helical" evidence="1">
    <location>
        <begin position="65"/>
        <end position="85"/>
    </location>
</feature>
<protein>
    <submittedName>
        <fullName evidence="2">Uncharacterized protein</fullName>
    </submittedName>
</protein>
<dbReference type="EMBL" id="JBELOE010000254">
    <property type="protein sequence ID" value="MER2493110.1"/>
    <property type="molecule type" value="Genomic_DNA"/>
</dbReference>